<proteinExistence type="predicted"/>
<dbReference type="Proteomes" id="UP001163846">
    <property type="component" value="Unassembled WGS sequence"/>
</dbReference>
<dbReference type="AlphaFoldDB" id="A0AA38P1V5"/>
<name>A0AA38P1V5_9AGAR</name>
<sequence length="183" mass="19778">MAVVIPRSDTPVGQASGFAFDTCQIFVPASPMKSLGLALKMFIWSFDFVFSNKAGILISLAPSSQVGSKLVEAGRSEYEIIPRPVDTSSSSGTSSEELGSPLTPIEDTFSSSVDCNNPPEARPIFIPKPNNPNINNIGWASASLKAYRTQAREAVEHYLDHLVPFASQDTVALEKAIKHRNSH</sequence>
<keyword evidence="3" id="KW-1185">Reference proteome</keyword>
<organism evidence="2 3">
    <name type="scientific">Lentinula raphanica</name>
    <dbReference type="NCBI Taxonomy" id="153919"/>
    <lineage>
        <taxon>Eukaryota</taxon>
        <taxon>Fungi</taxon>
        <taxon>Dikarya</taxon>
        <taxon>Basidiomycota</taxon>
        <taxon>Agaricomycotina</taxon>
        <taxon>Agaricomycetes</taxon>
        <taxon>Agaricomycetidae</taxon>
        <taxon>Agaricales</taxon>
        <taxon>Marasmiineae</taxon>
        <taxon>Omphalotaceae</taxon>
        <taxon>Lentinula</taxon>
    </lineage>
</organism>
<dbReference type="EMBL" id="MU806489">
    <property type="protein sequence ID" value="KAJ3834754.1"/>
    <property type="molecule type" value="Genomic_DNA"/>
</dbReference>
<evidence type="ECO:0000313" key="3">
    <source>
        <dbReference type="Proteomes" id="UP001163846"/>
    </source>
</evidence>
<feature type="compositionally biased region" description="Low complexity" evidence="1">
    <location>
        <begin position="87"/>
        <end position="100"/>
    </location>
</feature>
<gene>
    <name evidence="2" type="ORF">F5878DRAFT_644882</name>
</gene>
<reference evidence="2" key="1">
    <citation type="submission" date="2022-08" db="EMBL/GenBank/DDBJ databases">
        <authorList>
            <consortium name="DOE Joint Genome Institute"/>
            <person name="Min B."/>
            <person name="Riley R."/>
            <person name="Sierra-Patev S."/>
            <person name="Naranjo-Ortiz M."/>
            <person name="Looney B."/>
            <person name="Konkel Z."/>
            <person name="Slot J.C."/>
            <person name="Sakamoto Y."/>
            <person name="Steenwyk J.L."/>
            <person name="Rokas A."/>
            <person name="Carro J."/>
            <person name="Camarero S."/>
            <person name="Ferreira P."/>
            <person name="Molpeceres G."/>
            <person name="Ruiz-Duenas F.J."/>
            <person name="Serrano A."/>
            <person name="Henrissat B."/>
            <person name="Drula E."/>
            <person name="Hughes K.W."/>
            <person name="Mata J.L."/>
            <person name="Ishikawa N.K."/>
            <person name="Vargas-Isla R."/>
            <person name="Ushijima S."/>
            <person name="Smith C.A."/>
            <person name="Ahrendt S."/>
            <person name="Andreopoulos W."/>
            <person name="He G."/>
            <person name="Labutti K."/>
            <person name="Lipzen A."/>
            <person name="Ng V."/>
            <person name="Sandor L."/>
            <person name="Barry K."/>
            <person name="Martinez A.T."/>
            <person name="Xiao Y."/>
            <person name="Gibbons J.G."/>
            <person name="Terashima K."/>
            <person name="Hibbett D.S."/>
            <person name="Grigoriev I.V."/>
        </authorList>
    </citation>
    <scope>NUCLEOTIDE SEQUENCE</scope>
    <source>
        <strain evidence="2">TFB9207</strain>
    </source>
</reference>
<feature type="region of interest" description="Disordered" evidence="1">
    <location>
        <begin position="82"/>
        <end position="103"/>
    </location>
</feature>
<protein>
    <submittedName>
        <fullName evidence="2">Uncharacterized protein</fullName>
    </submittedName>
</protein>
<evidence type="ECO:0000256" key="1">
    <source>
        <dbReference type="SAM" id="MobiDB-lite"/>
    </source>
</evidence>
<comment type="caution">
    <text evidence="2">The sequence shown here is derived from an EMBL/GenBank/DDBJ whole genome shotgun (WGS) entry which is preliminary data.</text>
</comment>
<evidence type="ECO:0000313" key="2">
    <source>
        <dbReference type="EMBL" id="KAJ3834754.1"/>
    </source>
</evidence>
<accession>A0AA38P1V5</accession>